<organism evidence="1 2">
    <name type="scientific">Ktedonobacter robiniae</name>
    <dbReference type="NCBI Taxonomy" id="2778365"/>
    <lineage>
        <taxon>Bacteria</taxon>
        <taxon>Bacillati</taxon>
        <taxon>Chloroflexota</taxon>
        <taxon>Ktedonobacteria</taxon>
        <taxon>Ktedonobacterales</taxon>
        <taxon>Ktedonobacteraceae</taxon>
        <taxon>Ktedonobacter</taxon>
    </lineage>
</organism>
<comment type="caution">
    <text evidence="1">The sequence shown here is derived from an EMBL/GenBank/DDBJ whole genome shotgun (WGS) entry which is preliminary data.</text>
</comment>
<proteinExistence type="predicted"/>
<keyword evidence="2" id="KW-1185">Reference proteome</keyword>
<dbReference type="RefSeq" id="WP_201368818.1">
    <property type="nucleotide sequence ID" value="NZ_BNJG01000001.1"/>
</dbReference>
<accession>A0ABQ3UGL3</accession>
<gene>
    <name evidence="1" type="ORF">KSB_03290</name>
</gene>
<name>A0ABQ3UGL3_9CHLR</name>
<protein>
    <submittedName>
        <fullName evidence="1">Uncharacterized protein</fullName>
    </submittedName>
</protein>
<dbReference type="Proteomes" id="UP000654345">
    <property type="component" value="Unassembled WGS sequence"/>
</dbReference>
<sequence length="181" mass="20754">MSSQPSNNPLVQQLQLLLTGYGYNFYNKTDQARADDVLVRERASYSLSQAISLLAQLRGEYHTRFIPPLTRANPDPPQEAMAQIRAIEAAQQALASVESGIRGMSVPTQDRVWWRFRQEHALLTQLLNFDLLLVRGSEQIYQHVSRMTPEDWASQSAILRQMTQQLAQTAKERERFLLIQL</sequence>
<dbReference type="EMBL" id="BNJG01000001">
    <property type="protein sequence ID" value="GHO51854.1"/>
    <property type="molecule type" value="Genomic_DNA"/>
</dbReference>
<evidence type="ECO:0000313" key="2">
    <source>
        <dbReference type="Proteomes" id="UP000654345"/>
    </source>
</evidence>
<evidence type="ECO:0000313" key="1">
    <source>
        <dbReference type="EMBL" id="GHO51854.1"/>
    </source>
</evidence>
<reference evidence="1 2" key="1">
    <citation type="journal article" date="2021" name="Int. J. Syst. Evol. Microbiol.">
        <title>Reticulibacter mediterranei gen. nov., sp. nov., within the new family Reticulibacteraceae fam. nov., and Ktedonospora formicarum gen. nov., sp. nov., Ktedonobacter robiniae sp. nov., Dictyobacter formicarum sp. nov. and Dictyobacter arantiisoli sp. nov., belonging to the class Ktedonobacteria.</title>
        <authorList>
            <person name="Yabe S."/>
            <person name="Zheng Y."/>
            <person name="Wang C.M."/>
            <person name="Sakai Y."/>
            <person name="Abe K."/>
            <person name="Yokota A."/>
            <person name="Donadio S."/>
            <person name="Cavaletti L."/>
            <person name="Monciardini P."/>
        </authorList>
    </citation>
    <scope>NUCLEOTIDE SEQUENCE [LARGE SCALE GENOMIC DNA]</scope>
    <source>
        <strain evidence="1 2">SOSP1-30</strain>
    </source>
</reference>